<dbReference type="EMBL" id="LN515531">
    <property type="protein sequence ID" value="CEA13465.1"/>
    <property type="molecule type" value="Genomic_DNA"/>
</dbReference>
<proteinExistence type="predicted"/>
<accession>A0A089ZDY6</accession>
<dbReference type="CDD" id="cd00090">
    <property type="entry name" value="HTH_ARSR"/>
    <property type="match status" value="1"/>
</dbReference>
<dbReference type="EMBL" id="LN734822">
    <property type="protein sequence ID" value="CEL25842.1"/>
    <property type="molecule type" value="Genomic_DNA"/>
</dbReference>
<dbReference type="STRING" id="2162.BRM9_2194"/>
<evidence type="ECO:0000313" key="3">
    <source>
        <dbReference type="EMBL" id="CEA13465.1"/>
    </source>
</evidence>
<dbReference type="PANTHER" id="PTHR38600">
    <property type="entry name" value="TRANSCRIPTIONAL REGULATORY PROTEIN"/>
    <property type="match status" value="1"/>
</dbReference>
<sequence>MRKFLWKLLAGTKGGLNRARIIDELKNRPYNANQLAERLSLNYKTIKYHIEVLEKNNIVTSTGKGYGALYFLSDKMEKNFDIFLEIWDEFRVSSNNNVYYLANNVPVEVAHH</sequence>
<protein>
    <submittedName>
        <fullName evidence="2">ArsR family transcriptional regulator</fullName>
    </submittedName>
</protein>
<reference evidence="4" key="2">
    <citation type="submission" date="2014-09" db="EMBL/GenBank/DDBJ databases">
        <authorList>
            <person name="Bishop-Lilly K.A."/>
            <person name="Broomall S.M."/>
            <person name="Chain P.S."/>
            <person name="Chertkov O."/>
            <person name="Coyne S.R."/>
            <person name="Daligault H.E."/>
            <person name="Davenport K.W."/>
            <person name="Erkkila T."/>
            <person name="Frey K.G."/>
            <person name="Gibbons H.S."/>
            <person name="Gu W."/>
            <person name="Jaissle J."/>
            <person name="Johnson S.L."/>
            <person name="Koroleva G.I."/>
            <person name="Ladner J.T."/>
            <person name="Lo C.-C."/>
            <person name="Minogue T.D."/>
            <person name="Munk C."/>
            <person name="Palacios G.F."/>
            <person name="Redden C.L."/>
            <person name="Rosenzweig C.N."/>
            <person name="Scholz M.B."/>
            <person name="Teshima H."/>
            <person name="Xu Y."/>
        </authorList>
    </citation>
    <scope>NUCLEOTIDE SEQUENCE</scope>
    <source>
        <strain evidence="4">Mb9</strain>
    </source>
</reference>
<dbReference type="GO" id="GO:0003700">
    <property type="term" value="F:DNA-binding transcription factor activity"/>
    <property type="evidence" value="ECO:0007669"/>
    <property type="project" value="InterPro"/>
</dbReference>
<dbReference type="Proteomes" id="UP000029661">
    <property type="component" value="Chromosome"/>
</dbReference>
<dbReference type="RefSeq" id="WP_048072671.1">
    <property type="nucleotide sequence ID" value="NZ_CALCVY010000041.1"/>
</dbReference>
<evidence type="ECO:0000259" key="1">
    <source>
        <dbReference type="Pfam" id="PF01022"/>
    </source>
</evidence>
<dbReference type="InterPro" id="IPR001845">
    <property type="entry name" value="HTH_ArsR_DNA-bd_dom"/>
</dbReference>
<organism evidence="2 5">
    <name type="scientific">Methanobacterium formicicum</name>
    <dbReference type="NCBI Taxonomy" id="2162"/>
    <lineage>
        <taxon>Archaea</taxon>
        <taxon>Methanobacteriati</taxon>
        <taxon>Methanobacteriota</taxon>
        <taxon>Methanomada group</taxon>
        <taxon>Methanobacteria</taxon>
        <taxon>Methanobacteriales</taxon>
        <taxon>Methanobacteriaceae</taxon>
        <taxon>Methanobacterium</taxon>
    </lineage>
</organism>
<dbReference type="OrthoDB" id="35765at2157"/>
<dbReference type="InterPro" id="IPR036388">
    <property type="entry name" value="WH-like_DNA-bd_sf"/>
</dbReference>
<dbReference type="AlphaFoldDB" id="A0A089ZDY6"/>
<dbReference type="Proteomes" id="UP000062768">
    <property type="component" value="Chromosome I"/>
</dbReference>
<evidence type="ECO:0000313" key="2">
    <source>
        <dbReference type="EMBL" id="AIS32996.1"/>
    </source>
</evidence>
<dbReference type="KEGG" id="mfc:BRM9_2194"/>
<dbReference type="GeneID" id="26740461"/>
<evidence type="ECO:0000313" key="5">
    <source>
        <dbReference type="Proteomes" id="UP000029661"/>
    </source>
</evidence>
<dbReference type="Gene3D" id="1.10.10.10">
    <property type="entry name" value="Winged helix-like DNA-binding domain superfamily/Winged helix DNA-binding domain"/>
    <property type="match status" value="1"/>
</dbReference>
<dbReference type="KEGG" id="mfi:DSM1535_1125"/>
<dbReference type="SUPFAM" id="SSF46785">
    <property type="entry name" value="Winged helix' DNA-binding domain"/>
    <property type="match status" value="1"/>
</dbReference>
<feature type="domain" description="HTH arsR-type" evidence="1">
    <location>
        <begin position="17"/>
        <end position="61"/>
    </location>
</feature>
<dbReference type="Pfam" id="PF01022">
    <property type="entry name" value="HTH_5"/>
    <property type="match status" value="1"/>
</dbReference>
<dbReference type="PATRIC" id="fig|2162.10.peg.2299"/>
<keyword evidence="6" id="KW-1185">Reference proteome</keyword>
<reference evidence="2" key="1">
    <citation type="submission" date="2013-12" db="EMBL/GenBank/DDBJ databases">
        <title>The complete genome sequence of Methanobacterium sp. BRM9.</title>
        <authorList>
            <consortium name="Pastoral Greenhouse Gas Research Consortium"/>
            <person name="Kelly W.J."/>
            <person name="Leahy S.C."/>
            <person name="Perry R."/>
            <person name="Li D."/>
            <person name="Altermann E."/>
            <person name="Lambie S.C."/>
            <person name="Attwood G.T."/>
        </authorList>
    </citation>
    <scope>NUCLEOTIDE SEQUENCE [LARGE SCALE GENOMIC DNA]</scope>
    <source>
        <strain evidence="2">BRM9</strain>
    </source>
</reference>
<evidence type="ECO:0000313" key="4">
    <source>
        <dbReference type="EMBL" id="CEL25842.1"/>
    </source>
</evidence>
<dbReference type="PANTHER" id="PTHR38600:SF1">
    <property type="entry name" value="TRANSCRIPTIONAL REGULATORY PROTEIN"/>
    <property type="match status" value="1"/>
</dbReference>
<gene>
    <name evidence="2" type="ORF">BRM9_2194</name>
    <name evidence="3" type="ORF">DSM1535_1125</name>
    <name evidence="4" type="ORF">MB9_2228</name>
</gene>
<evidence type="ECO:0000313" key="6">
    <source>
        <dbReference type="Proteomes" id="UP000062768"/>
    </source>
</evidence>
<dbReference type="InterPro" id="IPR011991">
    <property type="entry name" value="ArsR-like_HTH"/>
</dbReference>
<dbReference type="EMBL" id="CP006933">
    <property type="protein sequence ID" value="AIS32996.1"/>
    <property type="molecule type" value="Genomic_DNA"/>
</dbReference>
<dbReference type="InterPro" id="IPR036390">
    <property type="entry name" value="WH_DNA-bd_sf"/>
</dbReference>
<name>A0A089ZDY6_METFO</name>